<reference evidence="1 2" key="1">
    <citation type="submission" date="2023-02" db="EMBL/GenBank/DDBJ databases">
        <title>The draft genomes of Enterobacter strains.</title>
        <authorList>
            <person name="He Y."/>
            <person name="Feng Y."/>
            <person name="Zong Z."/>
        </authorList>
    </citation>
    <scope>NUCLEOTIDE SEQUENCE [LARGE SCALE GENOMIC DNA]</scope>
    <source>
        <strain evidence="1 2">170198</strain>
    </source>
</reference>
<accession>A0ABU5D7J1</accession>
<sequence length="123" mass="13476">MAMYGYIDASEVGSAANQIFLKEMNKMRYFLALMIFAFATNCSAASQTSVSFQGMITEAVCHISTSHGNISSNCTKQNAHHTASYHVSSVDNQTFALPGNVGHMQLKWLNAARTKGLLVAFYR</sequence>
<gene>
    <name evidence="1" type="ORF">PYW49_20045</name>
</gene>
<dbReference type="Proteomes" id="UP001270266">
    <property type="component" value="Unassembled WGS sequence"/>
</dbReference>
<organism evidence="1 2">
    <name type="scientific">Enterobacter chinensis</name>
    <dbReference type="NCBI Taxonomy" id="3030997"/>
    <lineage>
        <taxon>Bacteria</taxon>
        <taxon>Pseudomonadati</taxon>
        <taxon>Pseudomonadota</taxon>
        <taxon>Gammaproteobacteria</taxon>
        <taxon>Enterobacterales</taxon>
        <taxon>Enterobacteriaceae</taxon>
        <taxon>Enterobacter</taxon>
    </lineage>
</organism>
<comment type="caution">
    <text evidence="1">The sequence shown here is derived from an EMBL/GenBank/DDBJ whole genome shotgun (WGS) entry which is preliminary data.</text>
</comment>
<keyword evidence="2" id="KW-1185">Reference proteome</keyword>
<evidence type="ECO:0000313" key="2">
    <source>
        <dbReference type="Proteomes" id="UP001270266"/>
    </source>
</evidence>
<evidence type="ECO:0008006" key="3">
    <source>
        <dbReference type="Google" id="ProtNLM"/>
    </source>
</evidence>
<protein>
    <recommendedName>
        <fullName evidence="3">Type 1 fimbrial protein</fullName>
    </recommendedName>
</protein>
<evidence type="ECO:0000313" key="1">
    <source>
        <dbReference type="EMBL" id="MDY0419945.1"/>
    </source>
</evidence>
<proteinExistence type="predicted"/>
<dbReference type="RefSeq" id="WP_320387332.1">
    <property type="nucleotide sequence ID" value="NZ_JARDVI010000007.1"/>
</dbReference>
<dbReference type="EMBL" id="JARDVI010000007">
    <property type="protein sequence ID" value="MDY0419945.1"/>
    <property type="molecule type" value="Genomic_DNA"/>
</dbReference>
<name>A0ABU5D7J1_9ENTR</name>